<keyword evidence="2" id="KW-1185">Reference proteome</keyword>
<proteinExistence type="predicted"/>
<comment type="caution">
    <text evidence="1">The sequence shown here is derived from an EMBL/GenBank/DDBJ whole genome shotgun (WGS) entry which is preliminary data.</text>
</comment>
<evidence type="ECO:0000313" key="2">
    <source>
        <dbReference type="Proteomes" id="UP001345963"/>
    </source>
</evidence>
<dbReference type="Proteomes" id="UP001345963">
    <property type="component" value="Unassembled WGS sequence"/>
</dbReference>
<reference evidence="1 2" key="1">
    <citation type="submission" date="2021-07" db="EMBL/GenBank/DDBJ databases">
        <authorList>
            <person name="Palmer J.M."/>
        </authorList>
    </citation>
    <scope>NUCLEOTIDE SEQUENCE [LARGE SCALE GENOMIC DNA]</scope>
    <source>
        <strain evidence="1 2">AT_MEX2019</strain>
        <tissue evidence="1">Muscle</tissue>
    </source>
</reference>
<gene>
    <name evidence="1" type="ORF">ATANTOWER_021520</name>
</gene>
<accession>A0ABU7CK18</accession>
<evidence type="ECO:0000313" key="1">
    <source>
        <dbReference type="EMBL" id="MED6262550.1"/>
    </source>
</evidence>
<name>A0ABU7CK18_9TELE</name>
<feature type="non-terminal residue" evidence="1">
    <location>
        <position position="246"/>
    </location>
</feature>
<sequence>MVPPAGGGPTGGWLRVSCLGPAGSREEQPGHQAHSDESQPQEWVNSQICSSAVLLADSPTWAVDLCSSSSVTFSKALLVWPVDCALSLVRLGKEREILGLELLSDDLITMETLVYETSCELSLTLKNLQQLSNIDKLRLLMKNSNPERYVKDAFQWMVPFLHRCEGHSEGAAKSLLAKYLVGLAQQDLTLPLIIFQHSKPVCQQKIIGDPDQLMEVALECIYRCERDDQLSLCYDILECLPQRGYG</sequence>
<protein>
    <submittedName>
        <fullName evidence="1">Uncharacterized protein</fullName>
    </submittedName>
</protein>
<dbReference type="EMBL" id="JAHUTI010093137">
    <property type="protein sequence ID" value="MED6262550.1"/>
    <property type="molecule type" value="Genomic_DNA"/>
</dbReference>
<organism evidence="1 2">
    <name type="scientific">Ataeniobius toweri</name>
    <dbReference type="NCBI Taxonomy" id="208326"/>
    <lineage>
        <taxon>Eukaryota</taxon>
        <taxon>Metazoa</taxon>
        <taxon>Chordata</taxon>
        <taxon>Craniata</taxon>
        <taxon>Vertebrata</taxon>
        <taxon>Euteleostomi</taxon>
        <taxon>Actinopterygii</taxon>
        <taxon>Neopterygii</taxon>
        <taxon>Teleostei</taxon>
        <taxon>Neoteleostei</taxon>
        <taxon>Acanthomorphata</taxon>
        <taxon>Ovalentaria</taxon>
        <taxon>Atherinomorphae</taxon>
        <taxon>Cyprinodontiformes</taxon>
        <taxon>Goodeidae</taxon>
        <taxon>Ataeniobius</taxon>
    </lineage>
</organism>
<dbReference type="PANTHER" id="PTHR15922">
    <property type="entry name" value="NEUROBLASTOMA-AMPLIFIED SEQUENCE"/>
    <property type="match status" value="1"/>
</dbReference>
<dbReference type="PANTHER" id="PTHR15922:SF2">
    <property type="entry name" value="NBAS SUBUNIT OF NRZ TETHERING COMPLEX"/>
    <property type="match status" value="1"/>
</dbReference>